<dbReference type="RefSeq" id="WP_092629045.1">
    <property type="nucleotide sequence ID" value="NZ_FNFM01000008.1"/>
</dbReference>
<evidence type="ECO:0000259" key="2">
    <source>
        <dbReference type="Pfam" id="PF04149"/>
    </source>
</evidence>
<feature type="domain" description="DUF397" evidence="2">
    <location>
        <begin position="9"/>
        <end position="60"/>
    </location>
</feature>
<sequence length="65" mass="7289">MSISHEPNSWRKSSRSSATQTCVEVGRTTEGAAVRDSKDRTAGYFTTTHQQWQTFLQALKADHFG</sequence>
<feature type="compositionally biased region" description="Polar residues" evidence="1">
    <location>
        <begin position="1"/>
        <end position="22"/>
    </location>
</feature>
<keyword evidence="4" id="KW-1185">Reference proteome</keyword>
<dbReference type="Proteomes" id="UP000199213">
    <property type="component" value="Unassembled WGS sequence"/>
</dbReference>
<protein>
    <recommendedName>
        <fullName evidence="2">DUF397 domain-containing protein</fullName>
    </recommendedName>
</protein>
<evidence type="ECO:0000256" key="1">
    <source>
        <dbReference type="SAM" id="MobiDB-lite"/>
    </source>
</evidence>
<proteinExistence type="predicted"/>
<accession>A0A1G9C987</accession>
<dbReference type="InterPro" id="IPR007278">
    <property type="entry name" value="DUF397"/>
</dbReference>
<gene>
    <name evidence="3" type="ORF">SAMN04487820_108191</name>
</gene>
<dbReference type="EMBL" id="FNFM01000008">
    <property type="protein sequence ID" value="SDK48238.1"/>
    <property type="molecule type" value="Genomic_DNA"/>
</dbReference>
<dbReference type="OrthoDB" id="4327125at2"/>
<evidence type="ECO:0000313" key="3">
    <source>
        <dbReference type="EMBL" id="SDK48238.1"/>
    </source>
</evidence>
<organism evidence="3 4">
    <name type="scientific">Actinopolyspora mzabensis</name>
    <dbReference type="NCBI Taxonomy" id="995066"/>
    <lineage>
        <taxon>Bacteria</taxon>
        <taxon>Bacillati</taxon>
        <taxon>Actinomycetota</taxon>
        <taxon>Actinomycetes</taxon>
        <taxon>Actinopolysporales</taxon>
        <taxon>Actinopolysporaceae</taxon>
        <taxon>Actinopolyspora</taxon>
    </lineage>
</organism>
<name>A0A1G9C987_ACTMZ</name>
<reference evidence="4" key="1">
    <citation type="submission" date="2016-10" db="EMBL/GenBank/DDBJ databases">
        <authorList>
            <person name="Varghese N."/>
            <person name="Submissions S."/>
        </authorList>
    </citation>
    <scope>NUCLEOTIDE SEQUENCE [LARGE SCALE GENOMIC DNA]</scope>
    <source>
        <strain evidence="4">DSM 45460</strain>
    </source>
</reference>
<dbReference type="AlphaFoldDB" id="A0A1G9C987"/>
<dbReference type="Pfam" id="PF04149">
    <property type="entry name" value="DUF397"/>
    <property type="match status" value="1"/>
</dbReference>
<feature type="region of interest" description="Disordered" evidence="1">
    <location>
        <begin position="1"/>
        <end position="34"/>
    </location>
</feature>
<evidence type="ECO:0000313" key="4">
    <source>
        <dbReference type="Proteomes" id="UP000199213"/>
    </source>
</evidence>